<dbReference type="SUPFAM" id="SSF54277">
    <property type="entry name" value="CAD &amp; PB1 domains"/>
    <property type="match status" value="1"/>
</dbReference>
<evidence type="ECO:0000256" key="1">
    <source>
        <dbReference type="ARBA" id="ARBA00011726"/>
    </source>
</evidence>
<proteinExistence type="predicted"/>
<dbReference type="InterPro" id="IPR000270">
    <property type="entry name" value="PB1_dom"/>
</dbReference>
<accession>W9S8N7</accession>
<feature type="domain" description="PB1" evidence="3">
    <location>
        <begin position="333"/>
        <end position="404"/>
    </location>
</feature>
<comment type="subunit">
    <text evidence="1">Homodimers and heterodimers.</text>
</comment>
<dbReference type="InterPro" id="IPR053793">
    <property type="entry name" value="PB1-like"/>
</dbReference>
<dbReference type="EMBL" id="KE346262">
    <property type="protein sequence ID" value="EXC31543.1"/>
    <property type="molecule type" value="Genomic_DNA"/>
</dbReference>
<organism evidence="4 5">
    <name type="scientific">Morus notabilis</name>
    <dbReference type="NCBI Taxonomy" id="981085"/>
    <lineage>
        <taxon>Eukaryota</taxon>
        <taxon>Viridiplantae</taxon>
        <taxon>Streptophyta</taxon>
        <taxon>Embryophyta</taxon>
        <taxon>Tracheophyta</taxon>
        <taxon>Spermatophyta</taxon>
        <taxon>Magnoliopsida</taxon>
        <taxon>eudicotyledons</taxon>
        <taxon>Gunneridae</taxon>
        <taxon>Pentapetalae</taxon>
        <taxon>rosids</taxon>
        <taxon>fabids</taxon>
        <taxon>Rosales</taxon>
        <taxon>Moraceae</taxon>
        <taxon>Moreae</taxon>
        <taxon>Morus</taxon>
    </lineage>
</organism>
<reference evidence="5" key="1">
    <citation type="submission" date="2013-01" db="EMBL/GenBank/DDBJ databases">
        <title>Draft Genome Sequence of a Mulberry Tree, Morus notabilis C.K. Schneid.</title>
        <authorList>
            <person name="He N."/>
            <person name="Zhao S."/>
        </authorList>
    </citation>
    <scope>NUCLEOTIDE SEQUENCE</scope>
</reference>
<dbReference type="eggNOG" id="ENOG502QRI2">
    <property type="taxonomic scope" value="Eukaryota"/>
</dbReference>
<evidence type="ECO:0000259" key="3">
    <source>
        <dbReference type="PROSITE" id="PS51745"/>
    </source>
</evidence>
<evidence type="ECO:0000313" key="5">
    <source>
        <dbReference type="Proteomes" id="UP000030645"/>
    </source>
</evidence>
<dbReference type="GO" id="GO:0003700">
    <property type="term" value="F:DNA-binding transcription factor activity"/>
    <property type="evidence" value="ECO:0007669"/>
    <property type="project" value="InterPro"/>
</dbReference>
<dbReference type="Proteomes" id="UP000030645">
    <property type="component" value="Unassembled WGS sequence"/>
</dbReference>
<feature type="region of interest" description="Disordered" evidence="2">
    <location>
        <begin position="196"/>
        <end position="217"/>
    </location>
</feature>
<evidence type="ECO:0000256" key="2">
    <source>
        <dbReference type="SAM" id="MobiDB-lite"/>
    </source>
</evidence>
<dbReference type="InterPro" id="IPR045012">
    <property type="entry name" value="NLP"/>
</dbReference>
<dbReference type="InterPro" id="IPR034891">
    <property type="entry name" value="PB1_NLP"/>
</dbReference>
<dbReference type="AlphaFoldDB" id="W9S8N7"/>
<dbReference type="STRING" id="981085.W9S8N7"/>
<dbReference type="Pfam" id="PF00564">
    <property type="entry name" value="PB1"/>
    <property type="match status" value="1"/>
</dbReference>
<dbReference type="Pfam" id="PF22922">
    <property type="entry name" value="GAF_NLP"/>
    <property type="match status" value="1"/>
</dbReference>
<evidence type="ECO:0000313" key="4">
    <source>
        <dbReference type="EMBL" id="EXC31543.1"/>
    </source>
</evidence>
<dbReference type="CDD" id="cd06407">
    <property type="entry name" value="PB1_NLP"/>
    <property type="match status" value="1"/>
</dbReference>
<name>W9S8N7_9ROSA</name>
<dbReference type="InterPro" id="IPR055081">
    <property type="entry name" value="NLP1-9_GAF"/>
</dbReference>
<keyword evidence="5" id="KW-1185">Reference proteome</keyword>
<sequence length="404" mass="44409">MFGLRAAVAIPLRSVYTGSSDFVLEFFLPKECQDPEEQKQMLNSLSIVIQQACRTLHVVVEKEHEEEVVLPVGEAVVNTSDLGFCKEEAQKLGTSIFGEPSTKESSWVAHMMEAQQQGSVEGGGDSYSFGGCRSSGVRKAGEKRRTKTEKTISLPVLRQYFAGSLKDAAKSIGGAEGAIQIGSFYSSFAQLSSPKFQGNEHFSSSNTSGHSDQSNSQIESGFFSHQSAMKSSSSLYSQNSGPSVTAGLQQHTATTTAFYAFTGDHALITEDPSGVMKRAWSDAELLASAANLEEANHMTRPQSYKTSSDNNRVLETLPSLPEGGERNLREGFAFRVKANFGEKKIRFSLQPNCSFRDLQVEIMRRFNLDDISTVDIKYLDDDREWVLLACNADLQECLEIHKQS</sequence>
<dbReference type="SMART" id="SM00666">
    <property type="entry name" value="PB1"/>
    <property type="match status" value="1"/>
</dbReference>
<dbReference type="PROSITE" id="PS51745">
    <property type="entry name" value="PB1"/>
    <property type="match status" value="1"/>
</dbReference>
<dbReference type="PANTHER" id="PTHR32002">
    <property type="entry name" value="PROTEIN NLP8"/>
    <property type="match status" value="1"/>
</dbReference>
<protein>
    <submittedName>
        <fullName evidence="4">Protein NLP2</fullName>
    </submittedName>
</protein>
<dbReference type="Gene3D" id="3.10.20.90">
    <property type="entry name" value="Phosphatidylinositol 3-kinase Catalytic Subunit, Chain A, domain 1"/>
    <property type="match status" value="1"/>
</dbReference>
<dbReference type="PANTHER" id="PTHR32002:SF46">
    <property type="entry name" value="PROTEIN NLP2"/>
    <property type="match status" value="1"/>
</dbReference>
<gene>
    <name evidence="4" type="ORF">L484_006575</name>
</gene>